<accession>C4ZE25</accession>
<evidence type="ECO:0000313" key="2">
    <source>
        <dbReference type="Proteomes" id="UP000001477"/>
    </source>
</evidence>
<organism evidence="1 2">
    <name type="scientific">Agathobacter rectalis (strain ATCC 33656 / DSM 3377 / JCM 17463 / KCTC 5835 / VPI 0990)</name>
    <name type="common">Eubacterium rectale</name>
    <dbReference type="NCBI Taxonomy" id="515619"/>
    <lineage>
        <taxon>Bacteria</taxon>
        <taxon>Bacillati</taxon>
        <taxon>Bacillota</taxon>
        <taxon>Clostridia</taxon>
        <taxon>Lachnospirales</taxon>
        <taxon>Lachnospiraceae</taxon>
        <taxon>Agathobacter</taxon>
    </lineage>
</organism>
<dbReference type="AlphaFoldDB" id="C4ZE25"/>
<gene>
    <name evidence="1" type="ordered locus">EUBREC_3425</name>
</gene>
<name>C4ZE25_AGARV</name>
<evidence type="ECO:0000313" key="1">
    <source>
        <dbReference type="EMBL" id="ACR77151.1"/>
    </source>
</evidence>
<dbReference type="EMBL" id="CP001107">
    <property type="protein sequence ID" value="ACR77151.1"/>
    <property type="molecule type" value="Genomic_DNA"/>
</dbReference>
<dbReference type="STRING" id="515619.EUBREC_3425"/>
<dbReference type="KEGG" id="ere:EUBREC_3425"/>
<dbReference type="Proteomes" id="UP000001477">
    <property type="component" value="Chromosome"/>
</dbReference>
<dbReference type="HOGENOM" id="CLU_3098943_0_0_9"/>
<reference evidence="1 2" key="1">
    <citation type="journal article" date="2009" name="Proc. Natl. Acad. Sci. U.S.A.">
        <title>Characterizing a model human gut microbiota composed of members of its two dominant bacterial phyla.</title>
        <authorList>
            <person name="Mahowald M.A."/>
            <person name="Rey F.E."/>
            <person name="Seedorf H."/>
            <person name="Turnbaugh P.J."/>
            <person name="Fulton R.S."/>
            <person name="Wollam A."/>
            <person name="Shah N."/>
            <person name="Wang C."/>
            <person name="Magrini V."/>
            <person name="Wilson R.K."/>
            <person name="Cantarel B.L."/>
            <person name="Coutinho P.M."/>
            <person name="Henrissat B."/>
            <person name="Crock L.W."/>
            <person name="Russell A."/>
            <person name="Verberkmoes N.C."/>
            <person name="Hettich R.L."/>
            <person name="Gordon J.I."/>
        </authorList>
    </citation>
    <scope>NUCLEOTIDE SEQUENCE [LARGE SCALE GENOMIC DNA]</scope>
    <source>
        <strain evidence="2">ATCC 33656 / DSM 3377 / JCM 17463 / KCTC 5835 / LMG 30912 / VPI 0990</strain>
    </source>
</reference>
<sequence>MYIKMLLNSIRIVKISYFRKAYWKEKQVCHFQIFHGNLKKYLPKKAVYMVS</sequence>
<proteinExistence type="predicted"/>
<protein>
    <submittedName>
        <fullName evidence="1">Uncharacterized protein</fullName>
    </submittedName>
</protein>
<dbReference type="PaxDb" id="515619-EUBREC_3425"/>